<dbReference type="Proteomes" id="UP000000557">
    <property type="component" value="Chromosome"/>
</dbReference>
<keyword evidence="5" id="KW-1185">Reference proteome</keyword>
<feature type="transmembrane region" description="Helical" evidence="2">
    <location>
        <begin position="115"/>
        <end position="136"/>
    </location>
</feature>
<keyword evidence="2" id="KW-0472">Membrane</keyword>
<dbReference type="HOGENOM" id="CLU_107155_2_0_3"/>
<sequence length="185" mass="19696">MTLSSAQFRSTSMARHPNIPPIIETHDHEYRGSGVESTVAVAGHPLHPVIVTFPIAFLVAAFGSDLGYYLTQDPFWARASQWLLGAGIAGGVIAAITGMTDFLRIKRVQARSAGWIHMATNVVVLGISVLNFLPRIDDPVGPILPLGIVASAVVAVLLGVSGWFGGELSFRHKVGVIGEQDRTTS</sequence>
<evidence type="ECO:0000313" key="5">
    <source>
        <dbReference type="Proteomes" id="UP000000557"/>
    </source>
</evidence>
<reference evidence="4 5" key="1">
    <citation type="journal article" date="2003" name="DNA Res.">
        <title>Complete genome structure of Gloeobacter violaceus PCC 7421, a cyanobacterium that lacks thylakoids.</title>
        <authorList>
            <person name="Nakamura Y."/>
            <person name="Kaneko T."/>
            <person name="Sato S."/>
            <person name="Mimuro M."/>
            <person name="Miyashita H."/>
            <person name="Tsuchiya T."/>
            <person name="Sasamoto S."/>
            <person name="Watanabe A."/>
            <person name="Kawashima K."/>
            <person name="Kishida Y."/>
            <person name="Kiyokawa C."/>
            <person name="Kohara M."/>
            <person name="Matsumoto M."/>
            <person name="Matsuno A."/>
            <person name="Nakazaki N."/>
            <person name="Shimpo S."/>
            <person name="Takeuchi C."/>
            <person name="Yamada M."/>
            <person name="Tabata S."/>
        </authorList>
    </citation>
    <scope>NUCLEOTIDE SEQUENCE [LARGE SCALE GENOMIC DNA]</scope>
    <source>
        <strain evidence="5">ATCC 29082 / PCC 7421</strain>
    </source>
</reference>
<dbReference type="PhylomeDB" id="Q7NG47"/>
<feature type="domain" description="DUF2231" evidence="3">
    <location>
        <begin position="43"/>
        <end position="176"/>
    </location>
</feature>
<dbReference type="EnsemblBacteria" id="BAC91267">
    <property type="protein sequence ID" value="BAC91267"/>
    <property type="gene ID" value="BAC91267"/>
</dbReference>
<feature type="transmembrane region" description="Helical" evidence="2">
    <location>
        <begin position="142"/>
        <end position="164"/>
    </location>
</feature>
<dbReference type="STRING" id="251221.gene:10760837"/>
<organism evidence="4 5">
    <name type="scientific">Gloeobacter violaceus (strain ATCC 29082 / PCC 7421)</name>
    <dbReference type="NCBI Taxonomy" id="251221"/>
    <lineage>
        <taxon>Bacteria</taxon>
        <taxon>Bacillati</taxon>
        <taxon>Cyanobacteriota</taxon>
        <taxon>Cyanophyceae</taxon>
        <taxon>Gloeobacterales</taxon>
        <taxon>Gloeobacteraceae</taxon>
        <taxon>Gloeobacter</taxon>
    </lineage>
</organism>
<name>Q7NG47_GLOVI</name>
<gene>
    <name evidence="4" type="ordered locus">gll3326</name>
</gene>
<dbReference type="Pfam" id="PF09990">
    <property type="entry name" value="DUF2231"/>
    <property type="match status" value="1"/>
</dbReference>
<dbReference type="InterPro" id="IPR019251">
    <property type="entry name" value="DUF2231_TM"/>
</dbReference>
<evidence type="ECO:0000259" key="3">
    <source>
        <dbReference type="Pfam" id="PF09990"/>
    </source>
</evidence>
<feature type="region of interest" description="Disordered" evidence="1">
    <location>
        <begin position="1"/>
        <end position="20"/>
    </location>
</feature>
<accession>Q7NG47</accession>
<reference evidence="4 5" key="2">
    <citation type="journal article" date="2003" name="DNA Res.">
        <title>Complete genome structure of Gloeobacter violaceus PCC 7421, a cyanobacterium that lacks thylakoids (supplement).</title>
        <authorList>
            <person name="Nakamura Y."/>
            <person name="Kaneko T."/>
            <person name="Sato S."/>
            <person name="Mimuro M."/>
            <person name="Miyashita H."/>
            <person name="Tsuchiya T."/>
            <person name="Sasamoto S."/>
            <person name="Watanabe A."/>
            <person name="Kawashima K."/>
            <person name="Kishida Y."/>
            <person name="Kiyokawa C."/>
            <person name="Kohara M."/>
            <person name="Matsumoto M."/>
            <person name="Matsuno A."/>
            <person name="Nakazaki N."/>
            <person name="Shimpo S."/>
            <person name="Takeuchi C."/>
            <person name="Yamada M."/>
            <person name="Tabata S."/>
        </authorList>
    </citation>
    <scope>NUCLEOTIDE SEQUENCE [LARGE SCALE GENOMIC DNA]</scope>
    <source>
        <strain evidence="5">ATCC 29082 / PCC 7421</strain>
    </source>
</reference>
<evidence type="ECO:0000256" key="1">
    <source>
        <dbReference type="SAM" id="MobiDB-lite"/>
    </source>
</evidence>
<feature type="transmembrane region" description="Helical" evidence="2">
    <location>
        <begin position="82"/>
        <end position="103"/>
    </location>
</feature>
<dbReference type="AlphaFoldDB" id="Q7NG47"/>
<keyword evidence="2" id="KW-0812">Transmembrane</keyword>
<protein>
    <submittedName>
        <fullName evidence="4">Gll3326 protein</fullName>
    </submittedName>
</protein>
<proteinExistence type="predicted"/>
<dbReference type="eggNOG" id="COG4244">
    <property type="taxonomic scope" value="Bacteria"/>
</dbReference>
<dbReference type="InParanoid" id="Q7NG47"/>
<evidence type="ECO:0000313" key="4">
    <source>
        <dbReference type="EMBL" id="BAC91267.1"/>
    </source>
</evidence>
<evidence type="ECO:0000256" key="2">
    <source>
        <dbReference type="SAM" id="Phobius"/>
    </source>
</evidence>
<feature type="transmembrane region" description="Helical" evidence="2">
    <location>
        <begin position="49"/>
        <end position="70"/>
    </location>
</feature>
<dbReference type="EMBL" id="BA000045">
    <property type="protein sequence ID" value="BAC91267.1"/>
    <property type="molecule type" value="Genomic_DNA"/>
</dbReference>
<keyword evidence="2" id="KW-1133">Transmembrane helix</keyword>
<dbReference type="KEGG" id="gvi:gll3326"/>
<feature type="compositionally biased region" description="Polar residues" evidence="1">
    <location>
        <begin position="1"/>
        <end position="13"/>
    </location>
</feature>
<dbReference type="OrthoDB" id="2873672at2"/>